<dbReference type="InterPro" id="IPR046382">
    <property type="entry name" value="Raf1_cyn"/>
</dbReference>
<protein>
    <recommendedName>
        <fullName evidence="5 6">RuBisCO accumulation factor 1</fullName>
    </recommendedName>
</protein>
<dbReference type="GO" id="GO:0015977">
    <property type="term" value="P:carbon fixation"/>
    <property type="evidence" value="ECO:0007669"/>
    <property type="project" value="UniProtKB-UniRule"/>
</dbReference>
<dbReference type="GO" id="GO:0110102">
    <property type="term" value="P:ribulose bisphosphate carboxylase complex assembly"/>
    <property type="evidence" value="ECO:0007669"/>
    <property type="project" value="UniProtKB-UniRule"/>
</dbReference>
<keyword evidence="4 6" id="KW-0120">Carbon dioxide fixation</keyword>
<evidence type="ECO:0000256" key="5">
    <source>
        <dbReference type="ARBA" id="ARBA00023859"/>
    </source>
</evidence>
<dbReference type="Proteomes" id="UP000186868">
    <property type="component" value="Unassembled WGS sequence"/>
</dbReference>
<evidence type="ECO:0000313" key="10">
    <source>
        <dbReference type="EMBL" id="OKH22566.1"/>
    </source>
</evidence>
<accession>A0A1U7HG62</accession>
<dbReference type="AlphaFoldDB" id="A0A1U7HG62"/>
<evidence type="ECO:0000256" key="3">
    <source>
        <dbReference type="ARBA" id="ARBA00023186"/>
    </source>
</evidence>
<gene>
    <name evidence="6" type="primary">raf1</name>
    <name evidence="10" type="ORF">NIES593_12285</name>
</gene>
<keyword evidence="11" id="KW-1185">Reference proteome</keyword>
<dbReference type="Pfam" id="PF18579">
    <property type="entry name" value="Raf1_HTH"/>
    <property type="match status" value="1"/>
</dbReference>
<evidence type="ECO:0000259" key="9">
    <source>
        <dbReference type="Pfam" id="PF18579"/>
    </source>
</evidence>
<dbReference type="InterPro" id="IPR041358">
    <property type="entry name" value="Raf1_N"/>
</dbReference>
<dbReference type="RefSeq" id="WP_073599862.1">
    <property type="nucleotide sequence ID" value="NZ_MRCB01000013.1"/>
</dbReference>
<feature type="region of interest" description="N-terminal alpha-helix" evidence="6">
    <location>
        <begin position="14"/>
        <end position="195"/>
    </location>
</feature>
<feature type="region of interest" description="C-terminal beta-sheet" evidence="6">
    <location>
        <begin position="219"/>
        <end position="345"/>
    </location>
</feature>
<dbReference type="InterPro" id="IPR040781">
    <property type="entry name" value="Raf1_HTH"/>
</dbReference>
<dbReference type="HAMAP" id="MF_00856">
    <property type="entry name" value="Raf1"/>
    <property type="match status" value="1"/>
</dbReference>
<dbReference type="InterPro" id="IPR037494">
    <property type="entry name" value="RAF1"/>
</dbReference>
<dbReference type="PANTHER" id="PTHR35299:SF6">
    <property type="entry name" value="RUBISCO ACCUMULATION FACTOR 1"/>
    <property type="match status" value="1"/>
</dbReference>
<keyword evidence="2 6" id="KW-0602">Photosynthesis</keyword>
<feature type="domain" description="Rubisco accumulation factor 1 helix turn helix" evidence="9">
    <location>
        <begin position="17"/>
        <end position="76"/>
    </location>
</feature>
<dbReference type="InterPro" id="IPR040858">
    <property type="entry name" value="Raf1_C"/>
</dbReference>
<dbReference type="STRING" id="1921803.NIES593_12285"/>
<proteinExistence type="inferred from homology"/>
<dbReference type="PANTHER" id="PTHR35299">
    <property type="entry name" value="RUBISCO ACCUMULATION FACTOR 1"/>
    <property type="match status" value="1"/>
</dbReference>
<dbReference type="Pfam" id="PF18578">
    <property type="entry name" value="Raf1_N"/>
    <property type="match status" value="1"/>
</dbReference>
<comment type="subunit">
    <text evidence="6">Homodimer. Forms an RbcL(8)-Raf1(8) complex. Forms complexes of many stoichiometries with RbcL with and without RbcS. RbcX and Raf1 can bind simultaneously to RbcL.</text>
</comment>
<evidence type="ECO:0000259" key="7">
    <source>
        <dbReference type="Pfam" id="PF18087"/>
    </source>
</evidence>
<comment type="similarity">
    <text evidence="6">Belongs to the RAF family.</text>
</comment>
<reference evidence="10 11" key="1">
    <citation type="submission" date="2016-11" db="EMBL/GenBank/DDBJ databases">
        <title>Draft Genome Sequences of Nine Cyanobacterial Strains from Diverse Habitats.</title>
        <authorList>
            <person name="Zhu T."/>
            <person name="Hou S."/>
            <person name="Lu X."/>
            <person name="Hess W.R."/>
        </authorList>
    </citation>
    <scope>NUCLEOTIDE SEQUENCE [LARGE SCALE GENOMIC DNA]</scope>
    <source>
        <strain evidence="10 11">NIES-593</strain>
    </source>
</reference>
<comment type="subcellular location">
    <subcellularLocation>
        <location evidence="6">Cytoplasm</location>
    </subcellularLocation>
</comment>
<evidence type="ECO:0000256" key="2">
    <source>
        <dbReference type="ARBA" id="ARBA00022531"/>
    </source>
</evidence>
<dbReference type="OrthoDB" id="420612at2"/>
<evidence type="ECO:0000256" key="4">
    <source>
        <dbReference type="ARBA" id="ARBA00023300"/>
    </source>
</evidence>
<evidence type="ECO:0000259" key="8">
    <source>
        <dbReference type="Pfam" id="PF18578"/>
    </source>
</evidence>
<dbReference type="Pfam" id="PF18087">
    <property type="entry name" value="RuBisCo_chap_C"/>
    <property type="match status" value="1"/>
</dbReference>
<organism evidence="10 11">
    <name type="scientific">Hydrococcus rivularis NIES-593</name>
    <dbReference type="NCBI Taxonomy" id="1921803"/>
    <lineage>
        <taxon>Bacteria</taxon>
        <taxon>Bacillati</taxon>
        <taxon>Cyanobacteriota</taxon>
        <taxon>Cyanophyceae</taxon>
        <taxon>Pleurocapsales</taxon>
        <taxon>Hydrococcaceae</taxon>
        <taxon>Hydrococcus</taxon>
    </lineage>
</organism>
<dbReference type="GO" id="GO:0005737">
    <property type="term" value="C:cytoplasm"/>
    <property type="evidence" value="ECO:0007669"/>
    <property type="project" value="UniProtKB-SubCell"/>
</dbReference>
<feature type="domain" description="Rubisco accumulation factor 1 alpha-helical" evidence="8">
    <location>
        <begin position="88"/>
        <end position="193"/>
    </location>
</feature>
<comment type="function">
    <text evidence="6">A major RuBisCO chaperone. Acts after GroEL-GroES chaperonin to fold and/or assemble the large subunit of RuBisCO (ccbL, rbcL). Cooperates with RbcX in RbcL folding, plays the major role in assembly of dimers into RbcL(8)-Raf1(8) intermediate complexes. RbcS replaces Raf1, leading to holoenzyme formation.</text>
</comment>
<evidence type="ECO:0000256" key="1">
    <source>
        <dbReference type="ARBA" id="ARBA00022490"/>
    </source>
</evidence>
<evidence type="ECO:0000256" key="6">
    <source>
        <dbReference type="HAMAP-Rule" id="MF_00856"/>
    </source>
</evidence>
<dbReference type="GO" id="GO:0015979">
    <property type="term" value="P:photosynthesis"/>
    <property type="evidence" value="ECO:0007669"/>
    <property type="project" value="UniProtKB-KW"/>
</dbReference>
<name>A0A1U7HG62_9CYAN</name>
<comment type="domain">
    <text evidence="6">Has 3 domains, the N-terminal alpha-helical domain, an extended flexible linker and the C-terminal beta-sheet domain. The 2 C-terminal beta-sheet domains are swapped and pack against each other to form the dimer interface.</text>
</comment>
<evidence type="ECO:0000313" key="11">
    <source>
        <dbReference type="Proteomes" id="UP000186868"/>
    </source>
</evidence>
<feature type="domain" description="Rubisco accumulation factor 1 C-terminal" evidence="7">
    <location>
        <begin position="207"/>
        <end position="344"/>
    </location>
</feature>
<dbReference type="EMBL" id="MRCB01000013">
    <property type="protein sequence ID" value="OKH22566.1"/>
    <property type="molecule type" value="Genomic_DNA"/>
</dbReference>
<sequence length="359" mass="40467">MEEKPQDNSSQLSPEVAEELLRSLIYKEGTWVDWGKACLQLQKAGYNSQTIFEKTGFQASQQNLIIVAAQVYDSLVKAGVSEETLSYYRGPKSDVLYELRILNQEQRAAAAQLAQEKKLEFDSAKEVAKAIQEFSRFSQIPAGFTTDPGDAVAYQYWKRARQKKDLQERARLIAQGLKFARSESAREAIEKLLSDFTVAPSRTAPLIPIYRLEAEEEIARIIPVVGTLPLTRQDLETISPVQLEEPFRIAHLAKGGSVVPLPGWQAVLKAEDPVAILCNSDRLPTPLPGKAEDVLVVVDRQGTQWDVNSYFLIEREGQLTFQWFEEAPDLLLLGQLVLVLRPKKILDENNIIEPWQMDD</sequence>
<keyword evidence="3 6" id="KW-0143">Chaperone</keyword>
<keyword evidence="1 6" id="KW-0963">Cytoplasm</keyword>
<comment type="caution">
    <text evidence="10">The sequence shown here is derived from an EMBL/GenBank/DDBJ whole genome shotgun (WGS) entry which is preliminary data.</text>
</comment>